<feature type="compositionally biased region" description="Polar residues" evidence="1">
    <location>
        <begin position="71"/>
        <end position="83"/>
    </location>
</feature>
<accession>A0ABN9MII3</accession>
<keyword evidence="3" id="KW-1185">Reference proteome</keyword>
<evidence type="ECO:0000256" key="1">
    <source>
        <dbReference type="SAM" id="MobiDB-lite"/>
    </source>
</evidence>
<feature type="region of interest" description="Disordered" evidence="1">
    <location>
        <begin position="59"/>
        <end position="87"/>
    </location>
</feature>
<evidence type="ECO:0008006" key="4">
    <source>
        <dbReference type="Google" id="ProtNLM"/>
    </source>
</evidence>
<reference evidence="2" key="1">
    <citation type="submission" date="2023-07" db="EMBL/GenBank/DDBJ databases">
        <authorList>
            <person name="Stuckert A."/>
        </authorList>
    </citation>
    <scope>NUCLEOTIDE SEQUENCE</scope>
</reference>
<name>A0ABN9MII3_9NEOB</name>
<evidence type="ECO:0000313" key="3">
    <source>
        <dbReference type="Proteomes" id="UP001176940"/>
    </source>
</evidence>
<protein>
    <recommendedName>
        <fullName evidence="4">Profilin</fullName>
    </recommendedName>
</protein>
<organism evidence="2 3">
    <name type="scientific">Ranitomeya imitator</name>
    <name type="common">mimic poison frog</name>
    <dbReference type="NCBI Taxonomy" id="111125"/>
    <lineage>
        <taxon>Eukaryota</taxon>
        <taxon>Metazoa</taxon>
        <taxon>Chordata</taxon>
        <taxon>Craniata</taxon>
        <taxon>Vertebrata</taxon>
        <taxon>Euteleostomi</taxon>
        <taxon>Amphibia</taxon>
        <taxon>Batrachia</taxon>
        <taxon>Anura</taxon>
        <taxon>Neobatrachia</taxon>
        <taxon>Hyloidea</taxon>
        <taxon>Dendrobatidae</taxon>
        <taxon>Dendrobatinae</taxon>
        <taxon>Ranitomeya</taxon>
    </lineage>
</organism>
<dbReference type="PANTHER" id="PTHR13936:SF17">
    <property type="entry name" value="PROFILIN"/>
    <property type="match status" value="1"/>
</dbReference>
<dbReference type="Proteomes" id="UP001176940">
    <property type="component" value="Unassembled WGS sequence"/>
</dbReference>
<sequence>MSWQDYITNLMGPDMRDAVICGYKPFSVWAAQSGGELCKITAAEVNALVSEDHSSLLHQRSDDRRYKVQPPQGTTSLTPSHWMSGQRRQKGQPLIVLMGKDGTHGGVLNTKVHAVAKYLRDQKKLQIR</sequence>
<dbReference type="Gene3D" id="3.30.450.30">
    <property type="entry name" value="Dynein light chain 2a, cytoplasmic"/>
    <property type="match status" value="2"/>
</dbReference>
<comment type="caution">
    <text evidence="2">The sequence shown here is derived from an EMBL/GenBank/DDBJ whole genome shotgun (WGS) entry which is preliminary data.</text>
</comment>
<dbReference type="PANTHER" id="PTHR13936">
    <property type="entry name" value="PROFILIN"/>
    <property type="match status" value="1"/>
</dbReference>
<evidence type="ECO:0000313" key="2">
    <source>
        <dbReference type="EMBL" id="CAJ0965175.1"/>
    </source>
</evidence>
<gene>
    <name evidence="2" type="ORF">RIMI_LOCUS19996645</name>
</gene>
<dbReference type="SUPFAM" id="SSF55770">
    <property type="entry name" value="Profilin (actin-binding protein)"/>
    <property type="match status" value="1"/>
</dbReference>
<dbReference type="EMBL" id="CAUEEQ010065422">
    <property type="protein sequence ID" value="CAJ0965175.1"/>
    <property type="molecule type" value="Genomic_DNA"/>
</dbReference>
<proteinExistence type="predicted"/>
<dbReference type="InterPro" id="IPR048278">
    <property type="entry name" value="PFN"/>
</dbReference>
<dbReference type="InterPro" id="IPR036140">
    <property type="entry name" value="PFN_sf"/>
</dbReference>
<dbReference type="Pfam" id="PF00235">
    <property type="entry name" value="Profilin"/>
    <property type="match status" value="1"/>
</dbReference>